<accession>A0A1H5YLD8</accession>
<proteinExistence type="inferred from homology"/>
<feature type="domain" description="ABC transporter" evidence="11">
    <location>
        <begin position="2"/>
        <end position="238"/>
    </location>
</feature>
<dbReference type="PROSITE" id="PS50893">
    <property type="entry name" value="ABC_TRANSPORTER_2"/>
    <property type="match status" value="1"/>
</dbReference>
<dbReference type="InterPro" id="IPR051535">
    <property type="entry name" value="Siderophore_ABC-ATPase"/>
</dbReference>
<gene>
    <name evidence="12" type="ORF">SAMN05444390_1011790</name>
</gene>
<dbReference type="InterPro" id="IPR027417">
    <property type="entry name" value="P-loop_NTPase"/>
</dbReference>
<dbReference type="RefSeq" id="WP_104002664.1">
    <property type="nucleotide sequence ID" value="NZ_FNVQ01000001.1"/>
</dbReference>
<dbReference type="FunFam" id="3.40.50.300:FF:000134">
    <property type="entry name" value="Iron-enterobactin ABC transporter ATP-binding protein"/>
    <property type="match status" value="1"/>
</dbReference>
<protein>
    <submittedName>
        <fullName evidence="12">Iron complex transport system ATP-binding protein</fullName>
    </submittedName>
</protein>
<dbReference type="CDD" id="cd03214">
    <property type="entry name" value="ABC_Iron-Siderophores_B12_Hemin"/>
    <property type="match status" value="1"/>
</dbReference>
<keyword evidence="6" id="KW-0547">Nucleotide-binding</keyword>
<dbReference type="GO" id="GO:0005524">
    <property type="term" value="F:ATP binding"/>
    <property type="evidence" value="ECO:0007669"/>
    <property type="project" value="UniProtKB-KW"/>
</dbReference>
<keyword evidence="7 12" id="KW-0067">ATP-binding</keyword>
<keyword evidence="8" id="KW-0408">Iron</keyword>
<dbReference type="OrthoDB" id="6461291at2"/>
<organism evidence="12 13">
    <name type="scientific">Marinobacterium lutimaris</name>
    <dbReference type="NCBI Taxonomy" id="568106"/>
    <lineage>
        <taxon>Bacteria</taxon>
        <taxon>Pseudomonadati</taxon>
        <taxon>Pseudomonadota</taxon>
        <taxon>Gammaproteobacteria</taxon>
        <taxon>Oceanospirillales</taxon>
        <taxon>Oceanospirillaceae</taxon>
        <taxon>Marinobacterium</taxon>
    </lineage>
</organism>
<keyword evidence="5" id="KW-0410">Iron transport</keyword>
<dbReference type="InterPro" id="IPR017871">
    <property type="entry name" value="ABC_transporter-like_CS"/>
</dbReference>
<evidence type="ECO:0000256" key="8">
    <source>
        <dbReference type="ARBA" id="ARBA00023004"/>
    </source>
</evidence>
<dbReference type="AlphaFoldDB" id="A0A1H5YLD8"/>
<evidence type="ECO:0000256" key="1">
    <source>
        <dbReference type="ARBA" id="ARBA00004202"/>
    </source>
</evidence>
<evidence type="ECO:0000256" key="3">
    <source>
        <dbReference type="ARBA" id="ARBA00022448"/>
    </source>
</evidence>
<dbReference type="GO" id="GO:0016887">
    <property type="term" value="F:ATP hydrolysis activity"/>
    <property type="evidence" value="ECO:0007669"/>
    <property type="project" value="InterPro"/>
</dbReference>
<dbReference type="SUPFAM" id="SSF52540">
    <property type="entry name" value="P-loop containing nucleoside triphosphate hydrolases"/>
    <property type="match status" value="1"/>
</dbReference>
<dbReference type="InterPro" id="IPR003593">
    <property type="entry name" value="AAA+_ATPase"/>
</dbReference>
<evidence type="ECO:0000259" key="11">
    <source>
        <dbReference type="PROSITE" id="PS50893"/>
    </source>
</evidence>
<dbReference type="InterPro" id="IPR003439">
    <property type="entry name" value="ABC_transporter-like_ATP-bd"/>
</dbReference>
<keyword evidence="4" id="KW-1003">Cell membrane</keyword>
<evidence type="ECO:0000256" key="2">
    <source>
        <dbReference type="ARBA" id="ARBA00005417"/>
    </source>
</evidence>
<dbReference type="GO" id="GO:0006826">
    <property type="term" value="P:iron ion transport"/>
    <property type="evidence" value="ECO:0007669"/>
    <property type="project" value="UniProtKB-KW"/>
</dbReference>
<evidence type="ECO:0000313" key="12">
    <source>
        <dbReference type="EMBL" id="SEG24196.1"/>
    </source>
</evidence>
<reference evidence="12 13" key="1">
    <citation type="submission" date="2016-10" db="EMBL/GenBank/DDBJ databases">
        <authorList>
            <person name="de Groot N.N."/>
        </authorList>
    </citation>
    <scope>NUCLEOTIDE SEQUENCE [LARGE SCALE GENOMIC DNA]</scope>
    <source>
        <strain evidence="12 13">DSM 22012</strain>
    </source>
</reference>
<sequence length="255" mass="28490">MYKLENIRVRHGERTVLDLDSLELPTDRVTVILGHNGSGKSTMMNLLAQQNRPTEGQISLHGKKLESYGARQFARSAAFMPQRLPGTSGLTVNELVKLGRFPWRGLIGRWQQEDQVSVTEALQDTDISQYRDTLVDQLSGGERQRAWVSMLLAQNAPLLLLDEPTSALDLCHQYDLLALLKGLNRERQRGVILILHDLNMALRFADHIVGLKQGKVAFQGSPAEIQDEASLSDLYSIPIRLLQHPEQEAPVAVIA</sequence>
<dbReference type="Proteomes" id="UP000236745">
    <property type="component" value="Unassembled WGS sequence"/>
</dbReference>
<evidence type="ECO:0000256" key="10">
    <source>
        <dbReference type="ARBA" id="ARBA00023136"/>
    </source>
</evidence>
<dbReference type="PROSITE" id="PS00211">
    <property type="entry name" value="ABC_TRANSPORTER_1"/>
    <property type="match status" value="1"/>
</dbReference>
<keyword evidence="3" id="KW-0813">Transport</keyword>
<keyword evidence="9" id="KW-0406">Ion transport</keyword>
<keyword evidence="10" id="KW-0472">Membrane</keyword>
<dbReference type="GO" id="GO:0005886">
    <property type="term" value="C:plasma membrane"/>
    <property type="evidence" value="ECO:0007669"/>
    <property type="project" value="UniProtKB-SubCell"/>
</dbReference>
<evidence type="ECO:0000313" key="13">
    <source>
        <dbReference type="Proteomes" id="UP000236745"/>
    </source>
</evidence>
<dbReference type="SMART" id="SM00382">
    <property type="entry name" value="AAA"/>
    <property type="match status" value="1"/>
</dbReference>
<comment type="similarity">
    <text evidence="2">Belongs to the ABC transporter superfamily.</text>
</comment>
<evidence type="ECO:0000256" key="4">
    <source>
        <dbReference type="ARBA" id="ARBA00022475"/>
    </source>
</evidence>
<evidence type="ECO:0000256" key="6">
    <source>
        <dbReference type="ARBA" id="ARBA00022741"/>
    </source>
</evidence>
<evidence type="ECO:0000256" key="9">
    <source>
        <dbReference type="ARBA" id="ARBA00023065"/>
    </source>
</evidence>
<evidence type="ECO:0000256" key="7">
    <source>
        <dbReference type="ARBA" id="ARBA00022840"/>
    </source>
</evidence>
<keyword evidence="13" id="KW-1185">Reference proteome</keyword>
<evidence type="ECO:0000256" key="5">
    <source>
        <dbReference type="ARBA" id="ARBA00022496"/>
    </source>
</evidence>
<dbReference type="Pfam" id="PF00005">
    <property type="entry name" value="ABC_tran"/>
    <property type="match status" value="1"/>
</dbReference>
<dbReference type="EMBL" id="FNVQ01000001">
    <property type="protein sequence ID" value="SEG24196.1"/>
    <property type="molecule type" value="Genomic_DNA"/>
</dbReference>
<name>A0A1H5YLD8_9GAMM</name>
<dbReference type="PANTHER" id="PTHR42771">
    <property type="entry name" value="IRON(3+)-HYDROXAMATE IMPORT ATP-BINDING PROTEIN FHUC"/>
    <property type="match status" value="1"/>
</dbReference>
<dbReference type="PANTHER" id="PTHR42771:SF2">
    <property type="entry name" value="IRON(3+)-HYDROXAMATE IMPORT ATP-BINDING PROTEIN FHUC"/>
    <property type="match status" value="1"/>
</dbReference>
<comment type="subcellular location">
    <subcellularLocation>
        <location evidence="1">Cell membrane</location>
        <topology evidence="1">Peripheral membrane protein</topology>
    </subcellularLocation>
</comment>
<dbReference type="Gene3D" id="3.40.50.300">
    <property type="entry name" value="P-loop containing nucleotide triphosphate hydrolases"/>
    <property type="match status" value="1"/>
</dbReference>